<organism evidence="2 3">
    <name type="scientific">Symbiodinium natans</name>
    <dbReference type="NCBI Taxonomy" id="878477"/>
    <lineage>
        <taxon>Eukaryota</taxon>
        <taxon>Sar</taxon>
        <taxon>Alveolata</taxon>
        <taxon>Dinophyceae</taxon>
        <taxon>Suessiales</taxon>
        <taxon>Symbiodiniaceae</taxon>
        <taxon>Symbiodinium</taxon>
    </lineage>
</organism>
<dbReference type="Proteomes" id="UP000604046">
    <property type="component" value="Unassembled WGS sequence"/>
</dbReference>
<keyword evidence="3" id="KW-1185">Reference proteome</keyword>
<evidence type="ECO:0008006" key="4">
    <source>
        <dbReference type="Google" id="ProtNLM"/>
    </source>
</evidence>
<reference evidence="2" key="1">
    <citation type="submission" date="2021-02" db="EMBL/GenBank/DDBJ databases">
        <authorList>
            <person name="Dougan E. K."/>
            <person name="Rhodes N."/>
            <person name="Thang M."/>
            <person name="Chan C."/>
        </authorList>
    </citation>
    <scope>NUCLEOTIDE SEQUENCE</scope>
</reference>
<dbReference type="AlphaFoldDB" id="A0A812M750"/>
<evidence type="ECO:0000313" key="3">
    <source>
        <dbReference type="Proteomes" id="UP000604046"/>
    </source>
</evidence>
<accession>A0A812M750</accession>
<gene>
    <name evidence="2" type="ORF">SNAT2548_LOCUS12732</name>
</gene>
<feature type="region of interest" description="Disordered" evidence="1">
    <location>
        <begin position="1"/>
        <end position="40"/>
    </location>
</feature>
<name>A0A812M750_9DINO</name>
<dbReference type="SUPFAM" id="SSF81301">
    <property type="entry name" value="Nucleotidyltransferase"/>
    <property type="match status" value="1"/>
</dbReference>
<proteinExistence type="predicted"/>
<comment type="caution">
    <text evidence="2">The sequence shown here is derived from an EMBL/GenBank/DDBJ whole genome shotgun (WGS) entry which is preliminary data.</text>
</comment>
<protein>
    <recommendedName>
        <fullName evidence="4">Nucleotidyltransferase</fullName>
    </recommendedName>
</protein>
<evidence type="ECO:0000256" key="1">
    <source>
        <dbReference type="SAM" id="MobiDB-lite"/>
    </source>
</evidence>
<dbReference type="InterPro" id="IPR043519">
    <property type="entry name" value="NT_sf"/>
</dbReference>
<feature type="compositionally biased region" description="Gly residues" evidence="1">
    <location>
        <begin position="1"/>
        <end position="12"/>
    </location>
</feature>
<feature type="compositionally biased region" description="Polar residues" evidence="1">
    <location>
        <begin position="19"/>
        <end position="29"/>
    </location>
</feature>
<evidence type="ECO:0000313" key="2">
    <source>
        <dbReference type="EMBL" id="CAE7253349.1"/>
    </source>
</evidence>
<dbReference type="EMBL" id="CAJNDS010001247">
    <property type="protein sequence ID" value="CAE7253349.1"/>
    <property type="molecule type" value="Genomic_DNA"/>
</dbReference>
<dbReference type="OrthoDB" id="10476680at2759"/>
<sequence length="240" mass="26851">MPRGGKQAGGQAPGRAAANQRSNEMNPNNKAYYPGRERPADFGRIMQERRERGQREHQLNLAAAETKQYRAAHGRNMARVEQAVKAIRPEARIQLGGSRQKKTNLGGSDADVKMIDKKAFTGQDRPDLTEELRRRGFQVDTSNPRIHRVQGEDGPCIDLVPFNATYFPAGFDAGYPRNSFRDNPVARQAVREVKLQAQEHGIPIKGYAAEQAVLKEQRKGKKADWLDLGRQAAVELGVRR</sequence>